<protein>
    <recommendedName>
        <fullName evidence="10">RH1 domain-containing protein</fullName>
    </recommendedName>
</protein>
<organism evidence="8 9">
    <name type="scientific">Schistosoma mattheei</name>
    <dbReference type="NCBI Taxonomy" id="31246"/>
    <lineage>
        <taxon>Eukaryota</taxon>
        <taxon>Metazoa</taxon>
        <taxon>Spiralia</taxon>
        <taxon>Lophotrochozoa</taxon>
        <taxon>Platyhelminthes</taxon>
        <taxon>Trematoda</taxon>
        <taxon>Digenea</taxon>
        <taxon>Strigeidida</taxon>
        <taxon>Schistosomatoidea</taxon>
        <taxon>Schistosomatidae</taxon>
        <taxon>Schistosoma</taxon>
    </lineage>
</organism>
<proteinExistence type="predicted"/>
<sequence length="1204" mass="135061">MSHSPESAIVHENIANGGTELEKKLLNLKPPFNDIDDVYLSSNFNELDRSSHVSVVMSERVQCIASGIYKEFETMIEAYGLPVVERLMPLIISLLENLDDLYKDQSAYHAEVRQLREENEHIYDQLTAEKAARKQSEMRLLNAEDAFDEERKVNEAKNESLSTSCRQTELRLQLAKDQVSRLEVKEQEWKKEENRLHEHLNELIRSNVELTEQIKFINHNNNSQEQSRNTLNNSIQRNSPRKLSMNSSKYNLTGSTNHDQGSTINGSSTVHSNSLGVGYDTTGGGFEFDELPNTLESEGGGLNVDDDLPAGMRKEIDVLIKENMELVEMKNALNVVKDDLLARIDHLTSENISLRESVDMLTDSRIRLQSELTNTDQLLNDARSELSQLTEKLSLYQDKTNVESTNSAQVKRFTRSEMARILAERNHYKERLLELQDAVRFTETLRVSQKGHRELFMTKTPTIQQYKFDSNSPVSGPLQSLQKFYKKLQEKRLQLKTTPIWDLFSSFTSGQRSENSNELIHNVGNELSIHGTDNSLSWITLSTTCANSPIYGWATGKQSDRKFSCNNNNNNNGDVIQSNNDSVDDNAHSNVPVPIQCRTIGGLHKKNLEICTALTVPIASLDCNSKPKYHLWLIGRGGSGDYSNSNDSSLSVNRGYLGQVHIFEPTKFTQPINSFDLDNGFLPTAAVYVKYNEAASTDPSSIELTSNHEYTEFTWDINESYDNNSSSNMNETICNKNNDGCVILASNDGRFLVYRLCYSTKSTSSSDVAGNNDNNNSNYSEQIVSSHFNVVGLPQLIYRFKTNSQGLVANGMISRDNYVCIGLFNSLGTTHIVCFQWPLTFMQNQHNHTVNTSSSMITSTSKKIQTKHKLINLPYESLSTGPLIMASSFSSSTLSSSNPCSTVNENNISSINDYIWLGTAGGGHCYCLAVQSGDFITSLALPNETPCLHAICIKPSTTGLADIVWLAVSGNPTICASCEKISTSTTDSNRSNIDNKDIDDDVIVNQKKCQHNVNSGVSVGMARLLGCCPKQKCILRQIDLTNSLSSMLDMENVTDPIDLTICRLLIIPLTSDHEIWFATRSGLIARLRLDYSKYKHSSNEVELSKTSSITISCHGYRRPVCNLLLIHQICQKAINNEDLSYLIVSVGHDYVDLRQFQEQYEQKDEQQTHLPVDQISSMRIHVNRSRQMGSGAHAIVWRLTDLSH</sequence>
<evidence type="ECO:0000259" key="7">
    <source>
        <dbReference type="PROSITE" id="PS51777"/>
    </source>
</evidence>
<evidence type="ECO:0008006" key="10">
    <source>
        <dbReference type="Google" id="ProtNLM"/>
    </source>
</evidence>
<feature type="domain" description="RH2" evidence="7">
    <location>
        <begin position="410"/>
        <end position="484"/>
    </location>
</feature>
<dbReference type="GO" id="GO:0019894">
    <property type="term" value="F:kinesin binding"/>
    <property type="evidence" value="ECO:0007669"/>
    <property type="project" value="TreeGrafter"/>
</dbReference>
<dbReference type="GO" id="GO:0030159">
    <property type="term" value="F:signaling receptor complex adaptor activity"/>
    <property type="evidence" value="ECO:0007669"/>
    <property type="project" value="TreeGrafter"/>
</dbReference>
<dbReference type="GO" id="GO:0008432">
    <property type="term" value="F:JUN kinase binding"/>
    <property type="evidence" value="ECO:0007669"/>
    <property type="project" value="TreeGrafter"/>
</dbReference>
<evidence type="ECO:0000256" key="4">
    <source>
        <dbReference type="SAM" id="Coils"/>
    </source>
</evidence>
<dbReference type="InterPro" id="IPR034743">
    <property type="entry name" value="RH1"/>
</dbReference>
<evidence type="ECO:0000256" key="1">
    <source>
        <dbReference type="ARBA" id="ARBA00004496"/>
    </source>
</evidence>
<dbReference type="InterPro" id="IPR032486">
    <property type="entry name" value="JIP_LZII"/>
</dbReference>
<dbReference type="PROSITE" id="PS51777">
    <property type="entry name" value="RH2"/>
    <property type="match status" value="1"/>
</dbReference>
<evidence type="ECO:0000256" key="5">
    <source>
        <dbReference type="SAM" id="MobiDB-lite"/>
    </source>
</evidence>
<name>A0AA85C068_9TREM</name>
<evidence type="ECO:0000313" key="9">
    <source>
        <dbReference type="WBParaSite" id="SMTH1_94320.1"/>
    </source>
</evidence>
<dbReference type="GO" id="GO:0016192">
    <property type="term" value="P:vesicle-mediated transport"/>
    <property type="evidence" value="ECO:0007669"/>
    <property type="project" value="TreeGrafter"/>
</dbReference>
<dbReference type="InterPro" id="IPR034744">
    <property type="entry name" value="RH2"/>
</dbReference>
<dbReference type="PROSITE" id="PS51776">
    <property type="entry name" value="RH1"/>
    <property type="match status" value="1"/>
</dbReference>
<feature type="region of interest" description="Disordered" evidence="5">
    <location>
        <begin position="219"/>
        <end position="269"/>
    </location>
</feature>
<keyword evidence="2" id="KW-0963">Cytoplasm</keyword>
<evidence type="ECO:0000313" key="8">
    <source>
        <dbReference type="Proteomes" id="UP000050791"/>
    </source>
</evidence>
<dbReference type="InterPro" id="IPR039911">
    <property type="entry name" value="JIP3/JIP4"/>
</dbReference>
<evidence type="ECO:0000256" key="2">
    <source>
        <dbReference type="ARBA" id="ARBA00022490"/>
    </source>
</evidence>
<evidence type="ECO:0000259" key="6">
    <source>
        <dbReference type="PROSITE" id="PS51776"/>
    </source>
</evidence>
<feature type="compositionally biased region" description="Polar residues" evidence="5">
    <location>
        <begin position="219"/>
        <end position="238"/>
    </location>
</feature>
<dbReference type="Gene3D" id="1.20.5.1000">
    <property type="entry name" value="arf6 gtpase in complex with a specific effector, jip4"/>
    <property type="match status" value="1"/>
</dbReference>
<feature type="coiled-coil region" evidence="4">
    <location>
        <begin position="372"/>
        <end position="438"/>
    </location>
</feature>
<dbReference type="Pfam" id="PF09744">
    <property type="entry name" value="RH1"/>
    <property type="match status" value="1"/>
</dbReference>
<reference evidence="9" key="1">
    <citation type="submission" date="2023-11" db="UniProtKB">
        <authorList>
            <consortium name="WormBaseParasite"/>
        </authorList>
    </citation>
    <scope>IDENTIFICATION</scope>
</reference>
<feature type="compositionally biased region" description="Polar residues" evidence="5">
    <location>
        <begin position="244"/>
        <end position="269"/>
    </location>
</feature>
<dbReference type="AlphaFoldDB" id="A0AA85C068"/>
<dbReference type="Pfam" id="PF16471">
    <property type="entry name" value="JIP_LZII"/>
    <property type="match status" value="1"/>
</dbReference>
<dbReference type="PANTHER" id="PTHR13886">
    <property type="entry name" value="JNK/SAPK-ASSOCIATED PROTEIN"/>
    <property type="match status" value="1"/>
</dbReference>
<dbReference type="WBParaSite" id="SMTH1_94320.1">
    <property type="protein sequence ID" value="SMTH1_94320.1"/>
    <property type="gene ID" value="SMTH1_94320"/>
</dbReference>
<dbReference type="GO" id="GO:0005078">
    <property type="term" value="F:MAP-kinase scaffold activity"/>
    <property type="evidence" value="ECO:0007669"/>
    <property type="project" value="InterPro"/>
</dbReference>
<dbReference type="Gene3D" id="1.20.58.1770">
    <property type="match status" value="1"/>
</dbReference>
<comment type="subcellular location">
    <subcellularLocation>
        <location evidence="1">Cytoplasm</location>
    </subcellularLocation>
</comment>
<dbReference type="GO" id="GO:0005737">
    <property type="term" value="C:cytoplasm"/>
    <property type="evidence" value="ECO:0007669"/>
    <property type="project" value="UniProtKB-SubCell"/>
</dbReference>
<keyword evidence="3 4" id="KW-0175">Coiled coil</keyword>
<dbReference type="Proteomes" id="UP000050791">
    <property type="component" value="Unassembled WGS sequence"/>
</dbReference>
<evidence type="ECO:0000256" key="3">
    <source>
        <dbReference type="ARBA" id="ARBA00023054"/>
    </source>
</evidence>
<dbReference type="PANTHER" id="PTHR13886:SF4">
    <property type="entry name" value="JNK-INTERACTING PROTEIN 3"/>
    <property type="match status" value="1"/>
</dbReference>
<feature type="domain" description="RH1" evidence="6">
    <location>
        <begin position="44"/>
        <end position="132"/>
    </location>
</feature>
<accession>A0AA85C068</accession>